<organism evidence="1 2">
    <name type="scientific">Microscilla marina ATCC 23134</name>
    <dbReference type="NCBI Taxonomy" id="313606"/>
    <lineage>
        <taxon>Bacteria</taxon>
        <taxon>Pseudomonadati</taxon>
        <taxon>Bacteroidota</taxon>
        <taxon>Cytophagia</taxon>
        <taxon>Cytophagales</taxon>
        <taxon>Microscillaceae</taxon>
        <taxon>Microscilla</taxon>
    </lineage>
</organism>
<dbReference type="EMBL" id="AAWS01000009">
    <property type="protein sequence ID" value="EAY29955.1"/>
    <property type="molecule type" value="Genomic_DNA"/>
</dbReference>
<keyword evidence="2" id="KW-1185">Reference proteome</keyword>
<dbReference type="Proteomes" id="UP000004095">
    <property type="component" value="Unassembled WGS sequence"/>
</dbReference>
<comment type="caution">
    <text evidence="1">The sequence shown here is derived from an EMBL/GenBank/DDBJ whole genome shotgun (WGS) entry which is preliminary data.</text>
</comment>
<accession>A1ZIT7</accession>
<sequence>MAKILDLITGGHPDSLDDLLHLQEAQQEGQVASFMALGLDLSKSYILQGCEISEDDSGFATTTAGMILYNGEVFEVEAQSVPDAENYGWAVEDTYRPGNPVTYANGNVHSPHKIRKMKLVNIAAQAEVLHQELWHTKVALGTEEGIVAGFDLKKPLGDSLIFNGERTGNQTSETEIICQGKKWQVVGDIVLSFPPPDSLPNSHYNGEEYQMYCQPNKWQDALEFLVAEEAPPANVCILGKVTLDNSYEPTGASVQELYAINEEYEPKIRMEIYKTGHRLIKYFPVHSYANKTDFEAWVRIAQPIKEAIDTKLQQSLYAEVEFREHRYPFRVSLFGYLAFADLSSGVLANMYGEFIPQSAKRISTGIYRSADRLNTYQLIASNISADLSDDTGLNLINPPMISNIENSDIMHFLGIFASYFI</sequence>
<dbReference type="RefSeq" id="WP_004155884.1">
    <property type="nucleotide sequence ID" value="NZ_AAWS01000009.1"/>
</dbReference>
<protein>
    <submittedName>
        <fullName evidence="1">Uncharacterized protein</fullName>
    </submittedName>
</protein>
<proteinExistence type="predicted"/>
<name>A1ZIT7_MICM2</name>
<evidence type="ECO:0000313" key="1">
    <source>
        <dbReference type="EMBL" id="EAY29955.1"/>
    </source>
</evidence>
<gene>
    <name evidence="1" type="ORF">M23134_05828</name>
</gene>
<dbReference type="AlphaFoldDB" id="A1ZIT7"/>
<reference evidence="1 2" key="1">
    <citation type="submission" date="2007-01" db="EMBL/GenBank/DDBJ databases">
        <authorList>
            <person name="Haygood M."/>
            <person name="Podell S."/>
            <person name="Anderson C."/>
            <person name="Hopkinson B."/>
            <person name="Roe K."/>
            <person name="Barbeau K."/>
            <person name="Gaasterland T."/>
            <person name="Ferriera S."/>
            <person name="Johnson J."/>
            <person name="Kravitz S."/>
            <person name="Beeson K."/>
            <person name="Sutton G."/>
            <person name="Rogers Y.-H."/>
            <person name="Friedman R."/>
            <person name="Frazier M."/>
            <person name="Venter J.C."/>
        </authorList>
    </citation>
    <scope>NUCLEOTIDE SEQUENCE [LARGE SCALE GENOMIC DNA]</scope>
    <source>
        <strain evidence="1 2">ATCC 23134</strain>
    </source>
</reference>
<evidence type="ECO:0000313" key="2">
    <source>
        <dbReference type="Proteomes" id="UP000004095"/>
    </source>
</evidence>